<evidence type="ECO:0000256" key="4">
    <source>
        <dbReference type="ARBA" id="ARBA00022989"/>
    </source>
</evidence>
<protein>
    <submittedName>
        <fullName evidence="7">MFS transporter</fullName>
    </submittedName>
</protein>
<feature type="transmembrane region" description="Helical" evidence="6">
    <location>
        <begin position="377"/>
        <end position="396"/>
    </location>
</feature>
<accession>A0A3M9NDB8</accession>
<evidence type="ECO:0000256" key="2">
    <source>
        <dbReference type="ARBA" id="ARBA00022448"/>
    </source>
</evidence>
<keyword evidence="2" id="KW-0813">Transport</keyword>
<sequence>MQTASKKVINGWAMYDWANSVYNLVITTTFFPIYYTEMTKVAPFNGQVHFWGRTYVNTALYNYALAFTYLIVAVTLPILSSISDYKGNKKIFMQAFCTLGAVACSCLYFFTPEYFNLGVICMMLAAFGFYSSLVFYNSYLPEIASEADRDAVSAKGFSYGYIGSVLMQLIGFALVLFWDKIPFLRSAGDAVRWTFLLVGIWWIGFAQITFNRLPKSFQSEKKGQKTNFISGGFLELKKVFSQMIKMPVLKRFLVAFFFYNMGVQTVMLAATNFGSKVLNLPSTNLIVTIVLIQLVAIPGAILIAKLSGKYGNLQALIGVVIFWVGICIAGYYMETAIHFYILAIAVGLVMGGIQSLSRSTYSKLMPETVDTASFFSFYDVTEKIAIVIGLTAFGYIEEITGTMRDSVLSLVAFFTIGLFALISALHRQKKENRRVQLSNS</sequence>
<feature type="transmembrane region" description="Helical" evidence="6">
    <location>
        <begin position="117"/>
        <end position="136"/>
    </location>
</feature>
<dbReference type="AlphaFoldDB" id="A0A3M9NDB8"/>
<keyword evidence="3 6" id="KW-0812">Transmembrane</keyword>
<feature type="transmembrane region" description="Helical" evidence="6">
    <location>
        <begin position="157"/>
        <end position="178"/>
    </location>
</feature>
<evidence type="ECO:0000256" key="5">
    <source>
        <dbReference type="ARBA" id="ARBA00023136"/>
    </source>
</evidence>
<feature type="transmembrane region" description="Helical" evidence="6">
    <location>
        <begin position="315"/>
        <end position="333"/>
    </location>
</feature>
<proteinExistence type="predicted"/>
<dbReference type="PANTHER" id="PTHR23519">
    <property type="entry name" value="AUTOPHAGY-RELATED PROTEIN 22"/>
    <property type="match status" value="1"/>
</dbReference>
<dbReference type="EMBL" id="RJJR01000009">
    <property type="protein sequence ID" value="RNI35756.1"/>
    <property type="molecule type" value="Genomic_DNA"/>
</dbReference>
<feature type="transmembrane region" description="Helical" evidence="6">
    <location>
        <begin position="285"/>
        <end position="303"/>
    </location>
</feature>
<evidence type="ECO:0000313" key="8">
    <source>
        <dbReference type="Proteomes" id="UP000267223"/>
    </source>
</evidence>
<dbReference type="Gene3D" id="1.20.1250.20">
    <property type="entry name" value="MFS general substrate transporter like domains"/>
    <property type="match status" value="1"/>
</dbReference>
<dbReference type="PANTHER" id="PTHR23519:SF1">
    <property type="entry name" value="AUTOPHAGY-RELATED PROTEIN 22"/>
    <property type="match status" value="1"/>
</dbReference>
<feature type="transmembrane region" description="Helical" evidence="6">
    <location>
        <begin position="12"/>
        <end position="35"/>
    </location>
</feature>
<dbReference type="SUPFAM" id="SSF103473">
    <property type="entry name" value="MFS general substrate transporter"/>
    <property type="match status" value="1"/>
</dbReference>
<evidence type="ECO:0000313" key="7">
    <source>
        <dbReference type="EMBL" id="RNI35756.1"/>
    </source>
</evidence>
<feature type="transmembrane region" description="Helical" evidence="6">
    <location>
        <begin position="252"/>
        <end position="273"/>
    </location>
</feature>
<dbReference type="OrthoDB" id="9768783at2"/>
<keyword evidence="8" id="KW-1185">Reference proteome</keyword>
<keyword evidence="4 6" id="KW-1133">Transmembrane helix</keyword>
<comment type="subcellular location">
    <subcellularLocation>
        <location evidence="1">Endomembrane system</location>
        <topology evidence="1">Multi-pass membrane protein</topology>
    </subcellularLocation>
</comment>
<comment type="caution">
    <text evidence="7">The sequence shown here is derived from an EMBL/GenBank/DDBJ whole genome shotgun (WGS) entry which is preliminary data.</text>
</comment>
<reference evidence="7 8" key="1">
    <citation type="submission" date="2018-11" db="EMBL/GenBank/DDBJ databases">
        <title>Draft genome sequence of Ferruginibacter sp. BO-59.</title>
        <authorList>
            <person name="Im W.T."/>
        </authorList>
    </citation>
    <scope>NUCLEOTIDE SEQUENCE [LARGE SCALE GENOMIC DNA]</scope>
    <source>
        <strain evidence="7 8">BO-59</strain>
    </source>
</reference>
<dbReference type="Proteomes" id="UP000267223">
    <property type="component" value="Unassembled WGS sequence"/>
</dbReference>
<feature type="transmembrane region" description="Helical" evidence="6">
    <location>
        <begin position="190"/>
        <end position="210"/>
    </location>
</feature>
<feature type="transmembrane region" description="Helical" evidence="6">
    <location>
        <begin position="91"/>
        <end position="111"/>
    </location>
</feature>
<name>A0A3M9NDB8_9BACT</name>
<organism evidence="7 8">
    <name type="scientific">Hanamia caeni</name>
    <dbReference type="NCBI Taxonomy" id="2294116"/>
    <lineage>
        <taxon>Bacteria</taxon>
        <taxon>Pseudomonadati</taxon>
        <taxon>Bacteroidota</taxon>
        <taxon>Chitinophagia</taxon>
        <taxon>Chitinophagales</taxon>
        <taxon>Chitinophagaceae</taxon>
        <taxon>Hanamia</taxon>
    </lineage>
</organism>
<evidence type="ECO:0000256" key="6">
    <source>
        <dbReference type="SAM" id="Phobius"/>
    </source>
</evidence>
<dbReference type="InterPro" id="IPR036259">
    <property type="entry name" value="MFS_trans_sf"/>
</dbReference>
<dbReference type="InterPro" id="IPR024671">
    <property type="entry name" value="Atg22-like"/>
</dbReference>
<keyword evidence="5 6" id="KW-0472">Membrane</keyword>
<dbReference type="GO" id="GO:0012505">
    <property type="term" value="C:endomembrane system"/>
    <property type="evidence" value="ECO:0007669"/>
    <property type="project" value="UniProtKB-SubCell"/>
</dbReference>
<feature type="transmembrane region" description="Helical" evidence="6">
    <location>
        <begin position="60"/>
        <end position="79"/>
    </location>
</feature>
<gene>
    <name evidence="7" type="ORF">EFY79_12415</name>
</gene>
<dbReference type="RefSeq" id="WP_123121036.1">
    <property type="nucleotide sequence ID" value="NZ_RJJR01000009.1"/>
</dbReference>
<evidence type="ECO:0000256" key="1">
    <source>
        <dbReference type="ARBA" id="ARBA00004127"/>
    </source>
</evidence>
<feature type="transmembrane region" description="Helical" evidence="6">
    <location>
        <begin position="408"/>
        <end position="425"/>
    </location>
</feature>
<dbReference type="Pfam" id="PF11700">
    <property type="entry name" value="ATG22"/>
    <property type="match status" value="1"/>
</dbReference>
<dbReference type="InterPro" id="IPR050495">
    <property type="entry name" value="ATG22/LtaA_families"/>
</dbReference>
<evidence type="ECO:0000256" key="3">
    <source>
        <dbReference type="ARBA" id="ARBA00022692"/>
    </source>
</evidence>
<feature type="transmembrane region" description="Helical" evidence="6">
    <location>
        <begin position="339"/>
        <end position="356"/>
    </location>
</feature>